<feature type="transmembrane region" description="Helical" evidence="2">
    <location>
        <begin position="179"/>
        <end position="200"/>
    </location>
</feature>
<feature type="compositionally biased region" description="Basic and acidic residues" evidence="1">
    <location>
        <begin position="343"/>
        <end position="358"/>
    </location>
</feature>
<protein>
    <submittedName>
        <fullName evidence="3">Uncharacterized protein</fullName>
    </submittedName>
</protein>
<feature type="transmembrane region" description="Helical" evidence="2">
    <location>
        <begin position="129"/>
        <end position="147"/>
    </location>
</feature>
<reference evidence="4" key="1">
    <citation type="submission" date="2018-12" db="EMBL/GenBank/DDBJ databases">
        <title>Tengunoibacter tsumagoiensis gen. nov., sp. nov., Dictyobacter kobayashii sp. nov., D. alpinus sp. nov., and D. joshuensis sp. nov. and description of Dictyobacteraceae fam. nov. within the order Ktedonobacterales isolated from Tengu-no-mugimeshi.</title>
        <authorList>
            <person name="Wang C.M."/>
            <person name="Zheng Y."/>
            <person name="Sakai Y."/>
            <person name="Toyoda A."/>
            <person name="Minakuchi Y."/>
            <person name="Abe K."/>
            <person name="Yokota A."/>
            <person name="Yabe S."/>
        </authorList>
    </citation>
    <scope>NUCLEOTIDE SEQUENCE [LARGE SCALE GENOMIC DNA]</scope>
    <source>
        <strain evidence="4">Uno11</strain>
    </source>
</reference>
<evidence type="ECO:0000313" key="4">
    <source>
        <dbReference type="Proteomes" id="UP000287188"/>
    </source>
</evidence>
<dbReference type="EMBL" id="BIFS01000002">
    <property type="protein sequence ID" value="GCE24314.1"/>
    <property type="molecule type" value="Genomic_DNA"/>
</dbReference>
<name>A0A402AYX7_9CHLR</name>
<accession>A0A402AYX7</accession>
<organism evidence="3 4">
    <name type="scientific">Dictyobacter kobayashii</name>
    <dbReference type="NCBI Taxonomy" id="2014872"/>
    <lineage>
        <taxon>Bacteria</taxon>
        <taxon>Bacillati</taxon>
        <taxon>Chloroflexota</taxon>
        <taxon>Ktedonobacteria</taxon>
        <taxon>Ktedonobacterales</taxon>
        <taxon>Dictyobacteraceae</taxon>
        <taxon>Dictyobacter</taxon>
    </lineage>
</organism>
<keyword evidence="2" id="KW-0812">Transmembrane</keyword>
<feature type="transmembrane region" description="Helical" evidence="2">
    <location>
        <begin position="79"/>
        <end position="102"/>
    </location>
</feature>
<evidence type="ECO:0000256" key="2">
    <source>
        <dbReference type="SAM" id="Phobius"/>
    </source>
</evidence>
<feature type="transmembrane region" description="Helical" evidence="2">
    <location>
        <begin position="264"/>
        <end position="290"/>
    </location>
</feature>
<dbReference type="RefSeq" id="WP_126557551.1">
    <property type="nucleotide sequence ID" value="NZ_BIFS01000002.1"/>
</dbReference>
<evidence type="ECO:0000313" key="3">
    <source>
        <dbReference type="EMBL" id="GCE24314.1"/>
    </source>
</evidence>
<dbReference type="Proteomes" id="UP000287188">
    <property type="component" value="Unassembled WGS sequence"/>
</dbReference>
<keyword evidence="4" id="KW-1185">Reference proteome</keyword>
<keyword evidence="2" id="KW-1133">Transmembrane helix</keyword>
<feature type="transmembrane region" description="Helical" evidence="2">
    <location>
        <begin position="47"/>
        <end position="67"/>
    </location>
</feature>
<feature type="transmembrane region" description="Helical" evidence="2">
    <location>
        <begin position="220"/>
        <end position="244"/>
    </location>
</feature>
<gene>
    <name evidence="3" type="ORF">KDK_81140</name>
</gene>
<dbReference type="AlphaFoldDB" id="A0A402AYX7"/>
<comment type="caution">
    <text evidence="3">The sequence shown here is derived from an EMBL/GenBank/DDBJ whole genome shotgun (WGS) entry which is preliminary data.</text>
</comment>
<keyword evidence="2" id="KW-0472">Membrane</keyword>
<feature type="transmembrane region" description="Helical" evidence="2">
    <location>
        <begin position="310"/>
        <end position="331"/>
    </location>
</feature>
<evidence type="ECO:0000256" key="1">
    <source>
        <dbReference type="SAM" id="MobiDB-lite"/>
    </source>
</evidence>
<feature type="transmembrane region" description="Helical" evidence="2">
    <location>
        <begin position="12"/>
        <end position="35"/>
    </location>
</feature>
<proteinExistence type="predicted"/>
<sequence length="358" mass="39065">MRTSLEAKHPVLAAISIGLGFGIVAGIIQTVLSLFNLSVYASYQSSATISGLVMLLSVLGWLAAGWFSGKKTHRDYLGIIAGLCGGLIGIMVGLTVPLILLVHRTWGYSSFNLPVILSDELIQQTPFELQLLGFSIGAGFLGSWLSCRFFPARSNYTSIDILSTNEAATISHPQTGTTIYVMVTCAVLVLVHYLVAYPMGQILRGRLYDSQLPYGQNLSMINATVFPTTALVGSIFLAACSFIACLLERRRSTSALHPDRPLKLALWIAIAGTLVNISMLIIYICSNYFYNLYGQPLQALKNMLDPYLASFPLVGLYVLLGAIGTFFLGRLGSKLGSRYRRPQPKEERPDLATHSIDR</sequence>
<feature type="region of interest" description="Disordered" evidence="1">
    <location>
        <begin position="339"/>
        <end position="358"/>
    </location>
</feature>